<comment type="caution">
    <text evidence="2">The sequence shown here is derived from an EMBL/GenBank/DDBJ whole genome shotgun (WGS) entry which is preliminary data.</text>
</comment>
<evidence type="ECO:0000313" key="2">
    <source>
        <dbReference type="EMBL" id="MBM3276181.1"/>
    </source>
</evidence>
<dbReference type="GO" id="GO:0008654">
    <property type="term" value="P:phospholipid biosynthetic process"/>
    <property type="evidence" value="ECO:0007669"/>
    <property type="project" value="InterPro"/>
</dbReference>
<dbReference type="Proteomes" id="UP000703893">
    <property type="component" value="Unassembled WGS sequence"/>
</dbReference>
<evidence type="ECO:0000256" key="1">
    <source>
        <dbReference type="SAM" id="Phobius"/>
    </source>
</evidence>
<keyword evidence="1" id="KW-1133">Transmembrane helix</keyword>
<dbReference type="EMBL" id="VGJX01000898">
    <property type="protein sequence ID" value="MBM3276181.1"/>
    <property type="molecule type" value="Genomic_DNA"/>
</dbReference>
<keyword evidence="1" id="KW-0472">Membrane</keyword>
<protein>
    <submittedName>
        <fullName evidence="2">CDP-alcohol phosphatidyltransferase family protein</fullName>
    </submittedName>
</protein>
<dbReference type="Gene3D" id="1.20.120.1760">
    <property type="match status" value="1"/>
</dbReference>
<dbReference type="GO" id="GO:0016020">
    <property type="term" value="C:membrane"/>
    <property type="evidence" value="ECO:0007669"/>
    <property type="project" value="InterPro"/>
</dbReference>
<dbReference type="Pfam" id="PF01066">
    <property type="entry name" value="CDP-OH_P_transf"/>
    <property type="match status" value="1"/>
</dbReference>
<dbReference type="InterPro" id="IPR000462">
    <property type="entry name" value="CDP-OH_P_trans"/>
</dbReference>
<proteinExistence type="predicted"/>
<reference evidence="2 3" key="1">
    <citation type="submission" date="2019-03" db="EMBL/GenBank/DDBJ databases">
        <title>Lake Tanganyika Metagenome-Assembled Genomes (MAGs).</title>
        <authorList>
            <person name="Tran P."/>
        </authorList>
    </citation>
    <scope>NUCLEOTIDE SEQUENCE [LARGE SCALE GENOMIC DNA]</scope>
    <source>
        <strain evidence="2">K_DeepCast_65m_m2_236</strain>
    </source>
</reference>
<gene>
    <name evidence="2" type="ORF">FJZ00_13590</name>
</gene>
<keyword evidence="1" id="KW-0812">Transmembrane</keyword>
<organism evidence="2 3">
    <name type="scientific">Candidatus Tanganyikabacteria bacterium</name>
    <dbReference type="NCBI Taxonomy" id="2961651"/>
    <lineage>
        <taxon>Bacteria</taxon>
        <taxon>Bacillati</taxon>
        <taxon>Candidatus Sericytochromatia</taxon>
        <taxon>Candidatus Tanganyikabacteria</taxon>
    </lineage>
</organism>
<name>A0A937X9R2_9BACT</name>
<feature type="non-terminal residue" evidence="2">
    <location>
        <position position="1"/>
    </location>
</feature>
<dbReference type="AlphaFoldDB" id="A0A937X9R2"/>
<feature type="transmembrane region" description="Helical" evidence="1">
    <location>
        <begin position="102"/>
        <end position="120"/>
    </location>
</feature>
<feature type="transmembrane region" description="Helical" evidence="1">
    <location>
        <begin position="37"/>
        <end position="58"/>
    </location>
</feature>
<sequence>GTESTFGAFYDSTLDRIADGAVLGGLTIFWASDTARYSLPMVVVCLFGVVGAHVVSYTRARAEGLGLDAKVGMMQRAERMVLLCAPQALFGLAYDGLVLKGIVILLAVTSWITVGQRMLYVRRVSSQTKS</sequence>
<accession>A0A937X9R2</accession>
<evidence type="ECO:0000313" key="3">
    <source>
        <dbReference type="Proteomes" id="UP000703893"/>
    </source>
</evidence>
<dbReference type="GO" id="GO:0016780">
    <property type="term" value="F:phosphotransferase activity, for other substituted phosphate groups"/>
    <property type="evidence" value="ECO:0007669"/>
    <property type="project" value="InterPro"/>
</dbReference>
<dbReference type="InterPro" id="IPR043130">
    <property type="entry name" value="CDP-OH_PTrfase_TM_dom"/>
</dbReference>